<sequence>MTHGSTKSTRSAETRILRDSLTLPIRMSITWNAPRSPKELAFADAEQH</sequence>
<protein>
    <submittedName>
        <fullName evidence="1">Uncharacterized protein</fullName>
    </submittedName>
</protein>
<accession>A0ABW2P009</accession>
<name>A0ABW2P009_9ACTN</name>
<keyword evidence="2" id="KW-1185">Reference proteome</keyword>
<dbReference type="Proteomes" id="UP001596496">
    <property type="component" value="Unassembled WGS sequence"/>
</dbReference>
<comment type="caution">
    <text evidence="1">The sequence shown here is derived from an EMBL/GenBank/DDBJ whole genome shotgun (WGS) entry which is preliminary data.</text>
</comment>
<dbReference type="RefSeq" id="WP_354925187.1">
    <property type="nucleotide sequence ID" value="NZ_JBHTCG010000002.1"/>
</dbReference>
<organism evidence="1 2">
    <name type="scientific">Sphaerisporangium rhizosphaerae</name>
    <dbReference type="NCBI Taxonomy" id="2269375"/>
    <lineage>
        <taxon>Bacteria</taxon>
        <taxon>Bacillati</taxon>
        <taxon>Actinomycetota</taxon>
        <taxon>Actinomycetes</taxon>
        <taxon>Streptosporangiales</taxon>
        <taxon>Streptosporangiaceae</taxon>
        <taxon>Sphaerisporangium</taxon>
    </lineage>
</organism>
<dbReference type="EMBL" id="JBHTCG010000002">
    <property type="protein sequence ID" value="MFC7381465.1"/>
    <property type="molecule type" value="Genomic_DNA"/>
</dbReference>
<gene>
    <name evidence="1" type="ORF">ACFQSB_04540</name>
</gene>
<proteinExistence type="predicted"/>
<reference evidence="2" key="1">
    <citation type="journal article" date="2019" name="Int. J. Syst. Evol. Microbiol.">
        <title>The Global Catalogue of Microorganisms (GCM) 10K type strain sequencing project: providing services to taxonomists for standard genome sequencing and annotation.</title>
        <authorList>
            <consortium name="The Broad Institute Genomics Platform"/>
            <consortium name="The Broad Institute Genome Sequencing Center for Infectious Disease"/>
            <person name="Wu L."/>
            <person name="Ma J."/>
        </authorList>
    </citation>
    <scope>NUCLEOTIDE SEQUENCE [LARGE SCALE GENOMIC DNA]</scope>
    <source>
        <strain evidence="2">CECT 7649</strain>
    </source>
</reference>
<evidence type="ECO:0000313" key="1">
    <source>
        <dbReference type="EMBL" id="MFC7381465.1"/>
    </source>
</evidence>
<evidence type="ECO:0000313" key="2">
    <source>
        <dbReference type="Proteomes" id="UP001596496"/>
    </source>
</evidence>